<comment type="caution">
    <text evidence="1">The sequence shown here is derived from an EMBL/GenBank/DDBJ whole genome shotgun (WGS) entry which is preliminary data.</text>
</comment>
<dbReference type="SUPFAM" id="SSF141130">
    <property type="entry name" value="Acetamidase/Formamidase-like"/>
    <property type="match status" value="1"/>
</dbReference>
<dbReference type="PANTHER" id="PTHR31891:SF1">
    <property type="entry name" value="FORMAMIDASE C869.04-RELATED"/>
    <property type="match status" value="1"/>
</dbReference>
<proteinExistence type="predicted"/>
<dbReference type="Gene3D" id="3.10.28.20">
    <property type="entry name" value="Acetamidase/Formamidase-like domains"/>
    <property type="match status" value="1"/>
</dbReference>
<accession>A0A507R6E2</accession>
<dbReference type="EMBL" id="VIFY01000011">
    <property type="protein sequence ID" value="TQB76269.1"/>
    <property type="molecule type" value="Genomic_DNA"/>
</dbReference>
<protein>
    <recommendedName>
        <fullName evidence="3">Formamidase</fullName>
    </recommendedName>
</protein>
<evidence type="ECO:0000313" key="2">
    <source>
        <dbReference type="Proteomes" id="UP000319663"/>
    </source>
</evidence>
<reference evidence="1 2" key="1">
    <citation type="submission" date="2019-06" db="EMBL/GenBank/DDBJ databases">
        <title>Wine fermentation using esterase from Monascus purpureus.</title>
        <authorList>
            <person name="Geng C."/>
            <person name="Zhang Y."/>
        </authorList>
    </citation>
    <scope>NUCLEOTIDE SEQUENCE [LARGE SCALE GENOMIC DNA]</scope>
    <source>
        <strain evidence="1">HQ1</strain>
    </source>
</reference>
<gene>
    <name evidence="1" type="ORF">MPDQ_000577</name>
</gene>
<name>A0A507R6E2_MONPU</name>
<dbReference type="AlphaFoldDB" id="A0A507R6E2"/>
<dbReference type="GO" id="GO:0016811">
    <property type="term" value="F:hydrolase activity, acting on carbon-nitrogen (but not peptide) bonds, in linear amides"/>
    <property type="evidence" value="ECO:0007669"/>
    <property type="project" value="InterPro"/>
</dbReference>
<organism evidence="1 2">
    <name type="scientific">Monascus purpureus</name>
    <name type="common">Red mold</name>
    <name type="synonym">Monascus anka</name>
    <dbReference type="NCBI Taxonomy" id="5098"/>
    <lineage>
        <taxon>Eukaryota</taxon>
        <taxon>Fungi</taxon>
        <taxon>Dikarya</taxon>
        <taxon>Ascomycota</taxon>
        <taxon>Pezizomycotina</taxon>
        <taxon>Eurotiomycetes</taxon>
        <taxon>Eurotiomycetidae</taxon>
        <taxon>Eurotiales</taxon>
        <taxon>Aspergillaceae</taxon>
        <taxon>Monascus</taxon>
    </lineage>
</organism>
<dbReference type="Gene3D" id="2.40.10.120">
    <property type="match status" value="1"/>
</dbReference>
<dbReference type="InterPro" id="IPR004304">
    <property type="entry name" value="FmdA_AmdA"/>
</dbReference>
<evidence type="ECO:0000313" key="1">
    <source>
        <dbReference type="EMBL" id="TQB76269.1"/>
    </source>
</evidence>
<dbReference type="Gene3D" id="2.60.120.580">
    <property type="entry name" value="Acetamidase/Formamidase-like domains"/>
    <property type="match status" value="1"/>
</dbReference>
<keyword evidence="2" id="KW-1185">Reference proteome</keyword>
<dbReference type="PANTHER" id="PTHR31891">
    <property type="entry name" value="FORMAMIDASE C869.04-RELATED"/>
    <property type="match status" value="1"/>
</dbReference>
<sequence>MSYGGIQTARLDIRYLRFLSVGEVACSNGQISATSDVSAISSIDLSIANPVFGPVYIQDAHPGDVLKVDVLDLEVADWGWSAVIPGFGLLADEFPEPSLYIWKLDREHNYALFKDNTRIPLRPFLGCMGVAPATDDDLSTIPPTDAGGNMDCSMLSVGSTVYLPIQTAGALFSCGDGHAAQGQGEVCGTAIETPLRATLRFEICKDQPWVRAPAYQTPPSSLLRSSISDRGCYAAMGVDSDLVQAAKKAVRSIIQWLVSTKGFSRSEAYILASVAGNLEIVEAVNMPNYEVAMSFPLGIFGWDWFLDRYTGFSFDAVGVILRAVFYFGFASSEKLFGRRI</sequence>
<dbReference type="STRING" id="5098.A0A507R6E2"/>
<dbReference type="Proteomes" id="UP000319663">
    <property type="component" value="Unassembled WGS sequence"/>
</dbReference>
<dbReference type="Pfam" id="PF03069">
    <property type="entry name" value="FmdA_AmdA"/>
    <property type="match status" value="2"/>
</dbReference>
<evidence type="ECO:0008006" key="3">
    <source>
        <dbReference type="Google" id="ProtNLM"/>
    </source>
</evidence>